<dbReference type="EMBL" id="OX465085">
    <property type="protein sequence ID" value="CAI9303548.1"/>
    <property type="molecule type" value="Genomic_DNA"/>
</dbReference>
<feature type="region of interest" description="Disordered" evidence="1">
    <location>
        <begin position="24"/>
        <end position="106"/>
    </location>
</feature>
<organism evidence="2 3">
    <name type="scientific">Lactuca saligna</name>
    <name type="common">Willowleaf lettuce</name>
    <dbReference type="NCBI Taxonomy" id="75948"/>
    <lineage>
        <taxon>Eukaryota</taxon>
        <taxon>Viridiplantae</taxon>
        <taxon>Streptophyta</taxon>
        <taxon>Embryophyta</taxon>
        <taxon>Tracheophyta</taxon>
        <taxon>Spermatophyta</taxon>
        <taxon>Magnoliopsida</taxon>
        <taxon>eudicotyledons</taxon>
        <taxon>Gunneridae</taxon>
        <taxon>Pentapetalae</taxon>
        <taxon>asterids</taxon>
        <taxon>campanulids</taxon>
        <taxon>Asterales</taxon>
        <taxon>Asteraceae</taxon>
        <taxon>Cichorioideae</taxon>
        <taxon>Cichorieae</taxon>
        <taxon>Lactucinae</taxon>
        <taxon>Lactuca</taxon>
    </lineage>
</organism>
<evidence type="ECO:0000313" key="2">
    <source>
        <dbReference type="EMBL" id="CAI9303548.1"/>
    </source>
</evidence>
<evidence type="ECO:0008006" key="4">
    <source>
        <dbReference type="Google" id="ProtNLM"/>
    </source>
</evidence>
<feature type="compositionally biased region" description="Low complexity" evidence="1">
    <location>
        <begin position="36"/>
        <end position="48"/>
    </location>
</feature>
<feature type="compositionally biased region" description="Low complexity" evidence="1">
    <location>
        <begin position="87"/>
        <end position="98"/>
    </location>
</feature>
<reference evidence="2" key="1">
    <citation type="submission" date="2023-04" db="EMBL/GenBank/DDBJ databases">
        <authorList>
            <person name="Vijverberg K."/>
            <person name="Xiong W."/>
            <person name="Schranz E."/>
        </authorList>
    </citation>
    <scope>NUCLEOTIDE SEQUENCE</scope>
</reference>
<keyword evidence="3" id="KW-1185">Reference proteome</keyword>
<evidence type="ECO:0000313" key="3">
    <source>
        <dbReference type="Proteomes" id="UP001177003"/>
    </source>
</evidence>
<gene>
    <name evidence="2" type="ORF">LSALG_LOCUS41978</name>
</gene>
<sequence length="159" mass="18083">MGRDPDYRTSDQFVKRSIRWRELATHEEIVNLPKRSQTSSYLSSQVSSDGHVGSNLNDDNDDIEEIRPPPPPMGRDKTKVRVKGKGKTTSSNSSVGTKRSARSEEMMTQMTQTNSTLEKHMTETVQLTECSLLMQDVRHFDPEDQDEAKMVKQSILLKI</sequence>
<dbReference type="Proteomes" id="UP001177003">
    <property type="component" value="Chromosome 9"/>
</dbReference>
<name>A0AA36A323_LACSI</name>
<protein>
    <recommendedName>
        <fullName evidence="4">No apical meristem-associated C-terminal domain-containing protein</fullName>
    </recommendedName>
</protein>
<accession>A0AA36A323</accession>
<evidence type="ECO:0000256" key="1">
    <source>
        <dbReference type="SAM" id="MobiDB-lite"/>
    </source>
</evidence>
<dbReference type="AlphaFoldDB" id="A0AA36A323"/>
<proteinExistence type="predicted"/>